<feature type="transmembrane region" description="Helical" evidence="1">
    <location>
        <begin position="142"/>
        <end position="162"/>
    </location>
</feature>
<reference evidence="2" key="1">
    <citation type="submission" date="2022-04" db="EMBL/GenBank/DDBJ databases">
        <authorList>
            <person name="Criscuolo A."/>
        </authorList>
    </citation>
    <scope>NUCLEOTIDE SEQUENCE</scope>
    <source>
        <strain evidence="2">CIP111895</strain>
    </source>
</reference>
<evidence type="ECO:0008006" key="4">
    <source>
        <dbReference type="Google" id="ProtNLM"/>
    </source>
</evidence>
<accession>A0ABM9EXR1</accession>
<protein>
    <recommendedName>
        <fullName evidence="4">ABC-2 transporter permease</fullName>
    </recommendedName>
</protein>
<sequence>MYSLILKDFLMLKRMLLLITGLIALFYILENPPIFAISFAGFLFVSSAGSFEDRSNSHIMLNSLPINRKSIISSKYIGAIIFGIFAICLSTLFQVVFYFVFDAYDQPFPEVNQLLIGMLCILLFTSIYFPILYKFGEKYTRIITMIIAVGIIVLGQIMMYLLKDKISSIQLFLSQFTATQLLLTGSVITGLLFLLSWLCTIKIYEAKDF</sequence>
<keyword evidence="3" id="KW-1185">Reference proteome</keyword>
<gene>
    <name evidence="2" type="ORF">BACCIP111895_04628</name>
</gene>
<name>A0ABM9EXR1_9BACI</name>
<dbReference type="EMBL" id="CALBWS010000048">
    <property type="protein sequence ID" value="CAH2717436.1"/>
    <property type="molecule type" value="Genomic_DNA"/>
</dbReference>
<feature type="transmembrane region" description="Helical" evidence="1">
    <location>
        <begin position="76"/>
        <end position="101"/>
    </location>
</feature>
<evidence type="ECO:0000313" key="2">
    <source>
        <dbReference type="EMBL" id="CAH2717436.1"/>
    </source>
</evidence>
<dbReference type="InterPro" id="IPR025699">
    <property type="entry name" value="ABC2_memb-like"/>
</dbReference>
<keyword evidence="1" id="KW-0472">Membrane</keyword>
<evidence type="ECO:0000256" key="1">
    <source>
        <dbReference type="SAM" id="Phobius"/>
    </source>
</evidence>
<keyword evidence="1" id="KW-0812">Transmembrane</keyword>
<feature type="transmembrane region" description="Helical" evidence="1">
    <location>
        <begin position="34"/>
        <end position="51"/>
    </location>
</feature>
<organism evidence="2 3">
    <name type="scientific">Neobacillus rhizosphaerae</name>
    <dbReference type="NCBI Taxonomy" id="2880965"/>
    <lineage>
        <taxon>Bacteria</taxon>
        <taxon>Bacillati</taxon>
        <taxon>Bacillota</taxon>
        <taxon>Bacilli</taxon>
        <taxon>Bacillales</taxon>
        <taxon>Bacillaceae</taxon>
        <taxon>Neobacillus</taxon>
    </lineage>
</organism>
<dbReference type="PANTHER" id="PTHR41309">
    <property type="entry name" value="MEMBRANE PROTEIN-RELATED"/>
    <property type="match status" value="1"/>
</dbReference>
<evidence type="ECO:0000313" key="3">
    <source>
        <dbReference type="Proteomes" id="UP000838308"/>
    </source>
</evidence>
<feature type="transmembrane region" description="Helical" evidence="1">
    <location>
        <begin position="182"/>
        <end position="204"/>
    </location>
</feature>
<proteinExistence type="predicted"/>
<dbReference type="PANTHER" id="PTHR41309:SF2">
    <property type="entry name" value="MEMBRANE PROTEIN"/>
    <property type="match status" value="1"/>
</dbReference>
<feature type="transmembrane region" description="Helical" evidence="1">
    <location>
        <begin position="113"/>
        <end position="133"/>
    </location>
</feature>
<dbReference type="Pfam" id="PF13346">
    <property type="entry name" value="ABC2_membrane_5"/>
    <property type="match status" value="1"/>
</dbReference>
<comment type="caution">
    <text evidence="2">The sequence shown here is derived from an EMBL/GenBank/DDBJ whole genome shotgun (WGS) entry which is preliminary data.</text>
</comment>
<feature type="transmembrane region" description="Helical" evidence="1">
    <location>
        <begin position="12"/>
        <end position="28"/>
    </location>
</feature>
<keyword evidence="1" id="KW-1133">Transmembrane helix</keyword>
<dbReference type="Proteomes" id="UP000838308">
    <property type="component" value="Unassembled WGS sequence"/>
</dbReference>
<dbReference type="RefSeq" id="WP_248737650.1">
    <property type="nucleotide sequence ID" value="NZ_CALBWS010000048.1"/>
</dbReference>